<evidence type="ECO:0000256" key="4">
    <source>
        <dbReference type="PROSITE-ProRule" id="PRU00742"/>
    </source>
</evidence>
<dbReference type="SUPFAM" id="SSF52768">
    <property type="entry name" value="Arginase/deacetylase"/>
    <property type="match status" value="1"/>
</dbReference>
<dbReference type="Proteomes" id="UP000646911">
    <property type="component" value="Unassembled WGS sequence"/>
</dbReference>
<proteinExistence type="inferred from homology"/>
<evidence type="ECO:0000313" key="5">
    <source>
        <dbReference type="EMBL" id="MBC3906172.1"/>
    </source>
</evidence>
<reference evidence="5 6" key="1">
    <citation type="submission" date="2020-08" db="EMBL/GenBank/DDBJ databases">
        <title>Novel species isolated from subtropical streams in China.</title>
        <authorList>
            <person name="Lu H."/>
        </authorList>
    </citation>
    <scope>NUCLEOTIDE SEQUENCE [LARGE SCALE GENOMIC DNA]</scope>
    <source>
        <strain evidence="5 6">NL8W</strain>
    </source>
</reference>
<accession>A0ABR6Z320</accession>
<keyword evidence="3" id="KW-0464">Manganese</keyword>
<keyword evidence="6" id="KW-1185">Reference proteome</keyword>
<sequence length="271" mass="30395">MNTHLLIPFLTGQRRDGLGRVNDVSTHPWEIVTIPEFQEASITDANEKLDRMGHIYASLSNRVQQAIKMGEKPVCIAGDCFATLGVLAGLQKVGKQPDRILWLDAHGDFHTWATTQTKYLGGMPLAMLVGKLDRRKDCRNSVGAFIEKIGVAPYPEERIILSDARDLDPREKEALESSRILTCKIDDIHRYLSPNENIYLHFDTDVIDDSTDLPALKYHVGQGPSAKEISSLFKYLRQLELLAVSVSAWHEEEDADNKTAVACLNLLKELE</sequence>
<dbReference type="Pfam" id="PF00491">
    <property type="entry name" value="Arginase"/>
    <property type="match status" value="1"/>
</dbReference>
<dbReference type="InterPro" id="IPR006035">
    <property type="entry name" value="Ureohydrolase"/>
</dbReference>
<name>A0ABR6Z320_9BURK</name>
<comment type="similarity">
    <text evidence="4">Belongs to the arginase family.</text>
</comment>
<dbReference type="Gene3D" id="3.40.800.10">
    <property type="entry name" value="Ureohydrolase domain"/>
    <property type="match status" value="1"/>
</dbReference>
<dbReference type="EMBL" id="JACOFX010000001">
    <property type="protein sequence ID" value="MBC3906172.1"/>
    <property type="molecule type" value="Genomic_DNA"/>
</dbReference>
<gene>
    <name evidence="5" type="ORF">H8L47_01185</name>
</gene>
<dbReference type="PANTHER" id="PTHR43782:SF3">
    <property type="entry name" value="ARGINASE"/>
    <property type="match status" value="1"/>
</dbReference>
<dbReference type="PANTHER" id="PTHR43782">
    <property type="entry name" value="ARGINASE"/>
    <property type="match status" value="1"/>
</dbReference>
<evidence type="ECO:0000256" key="1">
    <source>
        <dbReference type="ARBA" id="ARBA00022723"/>
    </source>
</evidence>
<dbReference type="InterPro" id="IPR023696">
    <property type="entry name" value="Ureohydrolase_dom_sf"/>
</dbReference>
<evidence type="ECO:0000313" key="6">
    <source>
        <dbReference type="Proteomes" id="UP000646911"/>
    </source>
</evidence>
<evidence type="ECO:0000256" key="3">
    <source>
        <dbReference type="ARBA" id="ARBA00023211"/>
    </source>
</evidence>
<dbReference type="RefSeq" id="WP_186951413.1">
    <property type="nucleotide sequence ID" value="NZ_JACOFX010000001.1"/>
</dbReference>
<keyword evidence="2" id="KW-0378">Hydrolase</keyword>
<comment type="caution">
    <text evidence="5">The sequence shown here is derived from an EMBL/GenBank/DDBJ whole genome shotgun (WGS) entry which is preliminary data.</text>
</comment>
<protein>
    <submittedName>
        <fullName evidence="5">Arginase family protein</fullName>
    </submittedName>
</protein>
<keyword evidence="1" id="KW-0479">Metal-binding</keyword>
<dbReference type="PRINTS" id="PR00116">
    <property type="entry name" value="ARGINASE"/>
</dbReference>
<dbReference type="PROSITE" id="PS51409">
    <property type="entry name" value="ARGINASE_2"/>
    <property type="match status" value="1"/>
</dbReference>
<evidence type="ECO:0000256" key="2">
    <source>
        <dbReference type="ARBA" id="ARBA00022801"/>
    </source>
</evidence>
<organism evidence="5 6">
    <name type="scientific">Undibacterium umbellatum</name>
    <dbReference type="NCBI Taxonomy" id="2762300"/>
    <lineage>
        <taxon>Bacteria</taxon>
        <taxon>Pseudomonadati</taxon>
        <taxon>Pseudomonadota</taxon>
        <taxon>Betaproteobacteria</taxon>
        <taxon>Burkholderiales</taxon>
        <taxon>Oxalobacteraceae</taxon>
        <taxon>Undibacterium</taxon>
    </lineage>
</organism>